<dbReference type="PATRIC" id="fig|1229908.8.peg.348"/>
<evidence type="ECO:0000313" key="3">
    <source>
        <dbReference type="Proteomes" id="UP000006101"/>
    </source>
</evidence>
<name>K0B434_9ARCH</name>
<dbReference type="RefSeq" id="WP_014962628.1">
    <property type="nucleotide sequence ID" value="NC_018655.1"/>
</dbReference>
<protein>
    <submittedName>
        <fullName evidence="2">Uncharacterized protein</fullName>
    </submittedName>
</protein>
<reference evidence="2 3" key="1">
    <citation type="journal article" date="2012" name="J. Bacteriol.">
        <title>Draft Genome Sequence of an Ammonia-Oxidizing Archaeon, "Candidatus Nitrosopumilus koreensis" AR1, from Marine Sediment.</title>
        <authorList>
            <person name="Park S.J."/>
            <person name="Kim J.G."/>
            <person name="Jung M.Y."/>
            <person name="Kim S.J."/>
            <person name="Cha I.T."/>
            <person name="Kwon K."/>
            <person name="Lee J.H."/>
            <person name="Rhee S.K."/>
        </authorList>
    </citation>
    <scope>NUCLEOTIDE SEQUENCE [LARGE SCALE GENOMIC DNA]</scope>
    <source>
        <strain evidence="2 3">AR1</strain>
    </source>
</reference>
<organism evidence="2 3">
    <name type="scientific">Candidatus Nitrosopumilus koreensis AR1</name>
    <dbReference type="NCBI Taxonomy" id="1229908"/>
    <lineage>
        <taxon>Archaea</taxon>
        <taxon>Nitrososphaerota</taxon>
        <taxon>Nitrososphaeria</taxon>
        <taxon>Nitrosopumilales</taxon>
        <taxon>Nitrosopumilaceae</taxon>
        <taxon>Nitrosopumilus</taxon>
    </lineage>
</organism>
<evidence type="ECO:0000256" key="1">
    <source>
        <dbReference type="SAM" id="MobiDB-lite"/>
    </source>
</evidence>
<dbReference type="EMBL" id="CP003842">
    <property type="protein sequence ID" value="AFS80239.1"/>
    <property type="molecule type" value="Genomic_DNA"/>
</dbReference>
<dbReference type="KEGG" id="nkr:NKOR_01665"/>
<feature type="compositionally biased region" description="Basic and acidic residues" evidence="1">
    <location>
        <begin position="50"/>
        <end position="61"/>
    </location>
</feature>
<evidence type="ECO:0000313" key="2">
    <source>
        <dbReference type="EMBL" id="AFS80239.1"/>
    </source>
</evidence>
<accession>K0B434</accession>
<feature type="region of interest" description="Disordered" evidence="1">
    <location>
        <begin position="50"/>
        <end position="77"/>
    </location>
</feature>
<dbReference type="STRING" id="1229908.NKOR_01665"/>
<sequence>MPLFCKQCNERRYPQYSELDKGTLWLCNKCQNYTDSEDVIIREQTEQERADIQAKSEEFERTSNFPAEKLSRRKGVN</sequence>
<dbReference type="Proteomes" id="UP000006101">
    <property type="component" value="Chromosome"/>
</dbReference>
<keyword evidence="3" id="KW-1185">Reference proteome</keyword>
<proteinExistence type="predicted"/>
<dbReference type="GeneID" id="13725784"/>
<dbReference type="AlphaFoldDB" id="K0B434"/>
<gene>
    <name evidence="2" type="ORF">NKOR_01665</name>
</gene>
<dbReference type="HOGENOM" id="CLU_2629520_0_0_2"/>